<dbReference type="InterPro" id="IPR050891">
    <property type="entry name" value="TatD-type_Hydrolase"/>
</dbReference>
<dbReference type="PANTHER" id="PTHR10060">
    <property type="entry name" value="TATD FAMILY DEOXYRIBONUCLEASE"/>
    <property type="match status" value="1"/>
</dbReference>
<dbReference type="PIRSF" id="PIRSF005902">
    <property type="entry name" value="DNase_TatD"/>
    <property type="match status" value="1"/>
</dbReference>
<dbReference type="SUPFAM" id="SSF51556">
    <property type="entry name" value="Metallo-dependent hydrolases"/>
    <property type="match status" value="1"/>
</dbReference>
<keyword evidence="5" id="KW-1185">Reference proteome</keyword>
<organism evidence="4 5">
    <name type="scientific">Paenibacillus germinis</name>
    <dbReference type="NCBI Taxonomy" id="2654979"/>
    <lineage>
        <taxon>Bacteria</taxon>
        <taxon>Bacillati</taxon>
        <taxon>Bacillota</taxon>
        <taxon>Bacilli</taxon>
        <taxon>Bacillales</taxon>
        <taxon>Paenibacillaceae</taxon>
        <taxon>Paenibacillus</taxon>
    </lineage>
</organism>
<dbReference type="InterPro" id="IPR032466">
    <property type="entry name" value="Metal_Hydrolase"/>
</dbReference>
<dbReference type="PROSITE" id="PS01091">
    <property type="entry name" value="TATD_3"/>
    <property type="match status" value="1"/>
</dbReference>
<keyword evidence="4" id="KW-0269">Exonuclease</keyword>
<gene>
    <name evidence="4" type="ORF">GC102_07370</name>
</gene>
<name>A0ABX1YXA4_9BACL</name>
<proteinExistence type="predicted"/>
<dbReference type="GO" id="GO:0004527">
    <property type="term" value="F:exonuclease activity"/>
    <property type="evidence" value="ECO:0007669"/>
    <property type="project" value="UniProtKB-KW"/>
</dbReference>
<accession>A0ABX1YXA4</accession>
<dbReference type="NCBIfam" id="TIGR00010">
    <property type="entry name" value="YchF/TatD family DNA exonuclease"/>
    <property type="match status" value="1"/>
</dbReference>
<sequence>MTNHFIDIGVNLMHRSFDQDRDEVVARALAAGVSSLLLTGTSERNSEGAARYAKKFPGKLFATAGIHPHDTRNCTAHTIDKLRQLAKLPQVVAIGECGLDYNRDFSPRDVQRKWFEEQIQLACELQMPLFLHEREAHYDFVRIMKPYVGSINKAVVHCFTGSLQELQVYLQLGFYIGITGWICDERRGKHLRELVKRIPLDRLMIETDAPFLTPRDLPVKPQDGRNEPVFLPHIATTVAACLGKSVEEVAESMTRTTKEFFGLNEFNM</sequence>
<dbReference type="RefSeq" id="WP_171688917.1">
    <property type="nucleotide sequence ID" value="NZ_WHOC01000039.1"/>
</dbReference>
<protein>
    <submittedName>
        <fullName evidence="4">YchF/TatD family DNA exonuclease</fullName>
    </submittedName>
</protein>
<dbReference type="CDD" id="cd01310">
    <property type="entry name" value="TatD_DNAse"/>
    <property type="match status" value="1"/>
</dbReference>
<dbReference type="EMBL" id="WHOC01000039">
    <property type="protein sequence ID" value="NOU85597.1"/>
    <property type="molecule type" value="Genomic_DNA"/>
</dbReference>
<dbReference type="InterPro" id="IPR018228">
    <property type="entry name" value="DNase_TatD-rel_CS"/>
</dbReference>
<evidence type="ECO:0000313" key="4">
    <source>
        <dbReference type="EMBL" id="NOU85597.1"/>
    </source>
</evidence>
<dbReference type="InterPro" id="IPR001130">
    <property type="entry name" value="TatD-like"/>
</dbReference>
<dbReference type="InterPro" id="IPR015991">
    <property type="entry name" value="TatD/YcfH-like"/>
</dbReference>
<keyword evidence="2" id="KW-0479">Metal-binding</keyword>
<evidence type="ECO:0000256" key="3">
    <source>
        <dbReference type="ARBA" id="ARBA00022801"/>
    </source>
</evidence>
<evidence type="ECO:0000256" key="2">
    <source>
        <dbReference type="ARBA" id="ARBA00022723"/>
    </source>
</evidence>
<dbReference type="Pfam" id="PF01026">
    <property type="entry name" value="TatD_DNase"/>
    <property type="match status" value="1"/>
</dbReference>
<evidence type="ECO:0000256" key="1">
    <source>
        <dbReference type="ARBA" id="ARBA00022722"/>
    </source>
</evidence>
<comment type="caution">
    <text evidence="4">The sequence shown here is derived from an EMBL/GenBank/DDBJ whole genome shotgun (WGS) entry which is preliminary data.</text>
</comment>
<dbReference type="PANTHER" id="PTHR10060:SF15">
    <property type="entry name" value="DEOXYRIBONUCLEASE TATDN1"/>
    <property type="match status" value="1"/>
</dbReference>
<dbReference type="Proteomes" id="UP000658690">
    <property type="component" value="Unassembled WGS sequence"/>
</dbReference>
<dbReference type="Gene3D" id="3.20.20.140">
    <property type="entry name" value="Metal-dependent hydrolases"/>
    <property type="match status" value="1"/>
</dbReference>
<keyword evidence="1" id="KW-0540">Nuclease</keyword>
<keyword evidence="3" id="KW-0378">Hydrolase</keyword>
<reference evidence="4 5" key="1">
    <citation type="submission" date="2019-10" db="EMBL/GenBank/DDBJ databases">
        <title>Description of Paenibacillus choica sp. nov.</title>
        <authorList>
            <person name="Carlier A."/>
            <person name="Qi S."/>
        </authorList>
    </citation>
    <scope>NUCLEOTIDE SEQUENCE [LARGE SCALE GENOMIC DNA]</scope>
    <source>
        <strain evidence="4 5">LMG 31460</strain>
    </source>
</reference>
<evidence type="ECO:0000313" key="5">
    <source>
        <dbReference type="Proteomes" id="UP000658690"/>
    </source>
</evidence>